<comment type="similarity">
    <text evidence="2">Belongs to the replication factor A protein 1 family.</text>
</comment>
<reference evidence="13" key="1">
    <citation type="submission" date="2021-05" db="EMBL/GenBank/DDBJ databases">
        <title>The genome of the haptophyte Pavlova lutheri (Diacronema luteri, Pavlovales) - a model for lipid biosynthesis in eukaryotic algae.</title>
        <authorList>
            <person name="Hulatt C.J."/>
            <person name="Posewitz M.C."/>
        </authorList>
    </citation>
    <scope>NUCLEOTIDE SEQUENCE</scope>
    <source>
        <strain evidence="13">NIVA-4/92</strain>
    </source>
</reference>
<evidence type="ECO:0000259" key="11">
    <source>
        <dbReference type="Pfam" id="PF08646"/>
    </source>
</evidence>
<dbReference type="PANTHER" id="PTHR47165:SF4">
    <property type="entry name" value="OS03G0429900 PROTEIN"/>
    <property type="match status" value="1"/>
</dbReference>
<evidence type="ECO:0000259" key="10">
    <source>
        <dbReference type="Pfam" id="PF04057"/>
    </source>
</evidence>
<dbReference type="Pfam" id="PF08646">
    <property type="entry name" value="Rep_fac-A_C"/>
    <property type="match status" value="1"/>
</dbReference>
<feature type="region of interest" description="Disordered" evidence="9">
    <location>
        <begin position="132"/>
        <end position="162"/>
    </location>
</feature>
<gene>
    <name evidence="13" type="ORF">KFE25_002458</name>
</gene>
<evidence type="ECO:0000256" key="1">
    <source>
        <dbReference type="ARBA" id="ARBA00004123"/>
    </source>
</evidence>
<dbReference type="FunFam" id="2.40.50.140:FF:000064">
    <property type="entry name" value="Replication protein A subunit"/>
    <property type="match status" value="1"/>
</dbReference>
<proteinExistence type="inferred from homology"/>
<evidence type="ECO:0000256" key="9">
    <source>
        <dbReference type="SAM" id="MobiDB-lite"/>
    </source>
</evidence>
<evidence type="ECO:0008006" key="15">
    <source>
        <dbReference type="Google" id="ProtNLM"/>
    </source>
</evidence>
<dbReference type="Pfam" id="PF04057">
    <property type="entry name" value="Rep-A_N"/>
    <property type="match status" value="2"/>
</dbReference>
<dbReference type="AlphaFoldDB" id="A0A8J5XIG4"/>
<dbReference type="Gene3D" id="2.40.50.140">
    <property type="entry name" value="Nucleic acid-binding proteins"/>
    <property type="match status" value="5"/>
</dbReference>
<evidence type="ECO:0000256" key="2">
    <source>
        <dbReference type="ARBA" id="ARBA00005690"/>
    </source>
</evidence>
<keyword evidence="5" id="KW-0863">Zinc-finger</keyword>
<keyword evidence="4" id="KW-0479">Metal-binding</keyword>
<dbReference type="CDD" id="cd04474">
    <property type="entry name" value="RPA1_DBD_A"/>
    <property type="match status" value="1"/>
</dbReference>
<dbReference type="PANTHER" id="PTHR47165">
    <property type="entry name" value="OS03G0429900 PROTEIN"/>
    <property type="match status" value="1"/>
</dbReference>
<dbReference type="GO" id="GO:0006260">
    <property type="term" value="P:DNA replication"/>
    <property type="evidence" value="ECO:0007669"/>
    <property type="project" value="UniProtKB-KW"/>
</dbReference>
<feature type="domain" description="Replication factor-A protein 1 N-terminal" evidence="10">
    <location>
        <begin position="26"/>
        <end position="110"/>
    </location>
</feature>
<dbReference type="Proteomes" id="UP000751190">
    <property type="component" value="Unassembled WGS sequence"/>
</dbReference>
<dbReference type="InterPro" id="IPR012340">
    <property type="entry name" value="NA-bd_OB-fold"/>
</dbReference>
<dbReference type="InterPro" id="IPR047192">
    <property type="entry name" value="Euk_RPA1_DBD_C"/>
</dbReference>
<dbReference type="SUPFAM" id="SSF50249">
    <property type="entry name" value="Nucleic acid-binding proteins"/>
    <property type="match status" value="5"/>
</dbReference>
<keyword evidence="7" id="KW-0238">DNA-binding</keyword>
<evidence type="ECO:0000256" key="5">
    <source>
        <dbReference type="ARBA" id="ARBA00022771"/>
    </source>
</evidence>
<dbReference type="InterPro" id="IPR031657">
    <property type="entry name" value="REPA_OB_2"/>
</dbReference>
<dbReference type="InterPro" id="IPR013955">
    <property type="entry name" value="Rep_factor-A_C"/>
</dbReference>
<evidence type="ECO:0000313" key="14">
    <source>
        <dbReference type="Proteomes" id="UP000751190"/>
    </source>
</evidence>
<evidence type="ECO:0000313" key="13">
    <source>
        <dbReference type="EMBL" id="KAG8461269.1"/>
    </source>
</evidence>
<dbReference type="GO" id="GO:0005634">
    <property type="term" value="C:nucleus"/>
    <property type="evidence" value="ECO:0007669"/>
    <property type="project" value="UniProtKB-SubCell"/>
</dbReference>
<feature type="compositionally biased region" description="Basic and acidic residues" evidence="9">
    <location>
        <begin position="204"/>
        <end position="225"/>
    </location>
</feature>
<feature type="domain" description="Replication factor A C-terminal" evidence="11">
    <location>
        <begin position="796"/>
        <end position="942"/>
    </location>
</feature>
<keyword evidence="14" id="KW-1185">Reference proteome</keyword>
<dbReference type="Pfam" id="PF16900">
    <property type="entry name" value="REPA_OB_2"/>
    <property type="match status" value="1"/>
</dbReference>
<feature type="region of interest" description="Disordered" evidence="9">
    <location>
        <begin position="266"/>
        <end position="331"/>
    </location>
</feature>
<dbReference type="FunFam" id="2.40.50.140:FF:000041">
    <property type="entry name" value="Replication protein A subunit"/>
    <property type="match status" value="1"/>
</dbReference>
<comment type="subcellular location">
    <subcellularLocation>
        <location evidence="1">Nucleus</location>
    </subcellularLocation>
</comment>
<evidence type="ECO:0000256" key="6">
    <source>
        <dbReference type="ARBA" id="ARBA00022833"/>
    </source>
</evidence>
<dbReference type="InterPro" id="IPR007199">
    <property type="entry name" value="Rep_factor-A_N"/>
</dbReference>
<comment type="caution">
    <text evidence="13">The sequence shown here is derived from an EMBL/GenBank/DDBJ whole genome shotgun (WGS) entry which is preliminary data.</text>
</comment>
<evidence type="ECO:0000256" key="8">
    <source>
        <dbReference type="ARBA" id="ARBA00023242"/>
    </source>
</evidence>
<dbReference type="GO" id="GO:0008270">
    <property type="term" value="F:zinc ion binding"/>
    <property type="evidence" value="ECO:0007669"/>
    <property type="project" value="UniProtKB-KW"/>
</dbReference>
<name>A0A8J5XIG4_DIALT</name>
<dbReference type="CDD" id="cd04475">
    <property type="entry name" value="RPA1_DBD_B"/>
    <property type="match status" value="1"/>
</dbReference>
<accession>A0A8J5XIG4</accession>
<keyword evidence="8" id="KW-0539">Nucleus</keyword>
<evidence type="ECO:0000256" key="3">
    <source>
        <dbReference type="ARBA" id="ARBA00022705"/>
    </source>
</evidence>
<feature type="domain" description="Replication factor-A protein 1 N-terminal" evidence="10">
    <location>
        <begin position="355"/>
        <end position="436"/>
    </location>
</feature>
<evidence type="ECO:0000256" key="4">
    <source>
        <dbReference type="ARBA" id="ARBA00022723"/>
    </source>
</evidence>
<dbReference type="EMBL" id="JAGTXO010000027">
    <property type="protein sequence ID" value="KAG8461269.1"/>
    <property type="molecule type" value="Genomic_DNA"/>
</dbReference>
<dbReference type="OrthoDB" id="1751331at2759"/>
<keyword evidence="6" id="KW-0862">Zinc</keyword>
<protein>
    <recommendedName>
        <fullName evidence="15">Replication protein A subunit</fullName>
    </recommendedName>
</protein>
<evidence type="ECO:0000259" key="12">
    <source>
        <dbReference type="Pfam" id="PF16900"/>
    </source>
</evidence>
<dbReference type="CDD" id="cd04476">
    <property type="entry name" value="RPA1_DBD_C"/>
    <property type="match status" value="1"/>
</dbReference>
<organism evidence="13 14">
    <name type="scientific">Diacronema lutheri</name>
    <name type="common">Unicellular marine alga</name>
    <name type="synonym">Monochrysis lutheri</name>
    <dbReference type="NCBI Taxonomy" id="2081491"/>
    <lineage>
        <taxon>Eukaryota</taxon>
        <taxon>Haptista</taxon>
        <taxon>Haptophyta</taxon>
        <taxon>Pavlovophyceae</taxon>
        <taxon>Pavlovales</taxon>
        <taxon>Pavlovaceae</taxon>
        <taxon>Diacronema</taxon>
    </lineage>
</organism>
<feature type="domain" description="Replication protein A OB" evidence="12">
    <location>
        <begin position="616"/>
        <end position="723"/>
    </location>
</feature>
<sequence>MSVALTSGAARSLFASLNDAKAVEADLAHGLIVQLVDFKPLAEGTPKEKYRVTLSDGVASARAMLAPKFNELCKDGSLREKAVVKVTGASCVLLSTEARIIVISQLEIISPGGESYEQIGSPTLITSLAEDASTPAAAVDPQPPAPVAQPTAAVDSPAGGAADVPMPNAQGCAEANAAPACALVDGIAMPGATVDAADAEPKIEPKAEPTAEPTAEPKVEPKAEPTAEPVTEPVAEPTAEVATGAVAEAAGCAEAGLKREAVAATAPEAGAAPAEPAPPPTPSQPAATPMDVDDGRATCAESPPKAAAPIDAVAGTLDATPVQKRPRESDAAGELLSGGVVHELYTGAGNASAISAVLAKKPTVQIIEMRRIDGTTEKYRLTLSDGTHHMNALVHPRLNAELKGVQTLGTIKVLSGVCNIVSGRRVVIINKIEVLSAAPLAAGRLGSSVDVERAACGLGEMKTPSPHGAAGGGPLGADRALAAGRVKPISTLNPYGTGWAIKGRLTLLEEPRSFSRGDRAGRVMTVQIADESDEIRATLWAEAVDAYLPILQEGGVYLIASPKASAIKIANKRFSSLKNPYELSLGADARIVRFEEEEGGARGRASVQALLDIVPIAQLGAKPAQAAVDVVGVVLEVGALQRITRKNGDELTKRTLLLADESGASVELSLWDAHASKVDEAMAPGGSAAGADGVTVVCVKGARVSEWNTKSLATGRSSQLGVNPERAEADAVRAWWAARGGAGAAGLSALSVNERAGGAGGPGGAGGLPSERLELAQITLDAPQMLLASGAGKPLYATCRLWVQKLQTGENRPLWYAACPKCSRKLHGDEAAGWSCEACSTSMADADFRFILSAVACDRSGRQWLSLFNETGIKLLGQKAADLKALREVDEHGFDAALAARNWAGPFCARLRAKSEVWNGEAKLRINALDLAPCDFAAEAAAMLADIKRVQL</sequence>
<keyword evidence="3" id="KW-0235">DNA replication</keyword>
<dbReference type="GO" id="GO:0003677">
    <property type="term" value="F:DNA binding"/>
    <property type="evidence" value="ECO:0007669"/>
    <property type="project" value="UniProtKB-KW"/>
</dbReference>
<evidence type="ECO:0000256" key="7">
    <source>
        <dbReference type="ARBA" id="ARBA00023125"/>
    </source>
</evidence>
<feature type="region of interest" description="Disordered" evidence="9">
    <location>
        <begin position="204"/>
        <end position="234"/>
    </location>
</feature>